<accession>A0A816FEZ5</accession>
<gene>
    <name evidence="2" type="ORF">XAT740_LOCUS56795</name>
</gene>
<name>A0A816FEZ5_ADIRI</name>
<sequence length="368" mass="42559">MLNARKTYNHYRIICLLLTLCLTLVIYTVYCGILTTDTYILVSLSDVHKNIKFTSKSIYLLNGVAYDFYSIEEIKSDSGPRSQWKTFSFPGEFLPINVTPWTPSIVRRKENKSVVMTSPLSTTTGLEFVDHIYIVTHPRLTDRHENLKRILNKHKITDYEWRMRWTYAACRNASNPTAQRRCAISMEHVDIWHDIVARNSSLSLILEDDAIFVPYFREKFHRTIVTAIRTGILKIGEQIQCMNDRLSSSINNHEWFEQDPMIVIGSCFNTHDPTFSIYRSDATPMFSTHKQKSARCSHAYLLTACSAKALLNQIKNQKNRLLGSDFMLDIYIAASPTIQSFWLDPPLVYQGNQIIDLDRIPSFKTTTY</sequence>
<organism evidence="2 3">
    <name type="scientific">Adineta ricciae</name>
    <name type="common">Rotifer</name>
    <dbReference type="NCBI Taxonomy" id="249248"/>
    <lineage>
        <taxon>Eukaryota</taxon>
        <taxon>Metazoa</taxon>
        <taxon>Spiralia</taxon>
        <taxon>Gnathifera</taxon>
        <taxon>Rotifera</taxon>
        <taxon>Eurotatoria</taxon>
        <taxon>Bdelloidea</taxon>
        <taxon>Adinetida</taxon>
        <taxon>Adinetidae</taxon>
        <taxon>Adineta</taxon>
    </lineage>
</organism>
<dbReference type="EMBL" id="CAJNOR010011354">
    <property type="protein sequence ID" value="CAF1660641.1"/>
    <property type="molecule type" value="Genomic_DNA"/>
</dbReference>
<proteinExistence type="predicted"/>
<protein>
    <recommendedName>
        <fullName evidence="1">Glycosyl transferase family 25 domain-containing protein</fullName>
    </recommendedName>
</protein>
<evidence type="ECO:0000313" key="3">
    <source>
        <dbReference type="Proteomes" id="UP000663828"/>
    </source>
</evidence>
<dbReference type="Pfam" id="PF01755">
    <property type="entry name" value="Glyco_transf_25"/>
    <property type="match status" value="1"/>
</dbReference>
<reference evidence="2" key="1">
    <citation type="submission" date="2021-02" db="EMBL/GenBank/DDBJ databases">
        <authorList>
            <person name="Nowell W R."/>
        </authorList>
    </citation>
    <scope>NUCLEOTIDE SEQUENCE</scope>
</reference>
<dbReference type="AlphaFoldDB" id="A0A816FEZ5"/>
<evidence type="ECO:0000313" key="2">
    <source>
        <dbReference type="EMBL" id="CAF1660641.1"/>
    </source>
</evidence>
<dbReference type="Proteomes" id="UP000663828">
    <property type="component" value="Unassembled WGS sequence"/>
</dbReference>
<feature type="domain" description="Glycosyl transferase family 25" evidence="1">
    <location>
        <begin position="182"/>
        <end position="318"/>
    </location>
</feature>
<comment type="caution">
    <text evidence="2">The sequence shown here is derived from an EMBL/GenBank/DDBJ whole genome shotgun (WGS) entry which is preliminary data.</text>
</comment>
<keyword evidence="3" id="KW-1185">Reference proteome</keyword>
<evidence type="ECO:0000259" key="1">
    <source>
        <dbReference type="Pfam" id="PF01755"/>
    </source>
</evidence>
<dbReference type="InterPro" id="IPR002654">
    <property type="entry name" value="Glyco_trans_25"/>
</dbReference>